<dbReference type="Gene3D" id="3.40.50.1820">
    <property type="entry name" value="alpha/beta hydrolase"/>
    <property type="match status" value="1"/>
</dbReference>
<evidence type="ECO:0000256" key="2">
    <source>
        <dbReference type="ARBA" id="ARBA00022801"/>
    </source>
</evidence>
<reference evidence="5 6" key="1">
    <citation type="submission" date="2021-03" db="EMBL/GenBank/DDBJ databases">
        <title>Gelidibacter sp. nov., isolated from costal sediment.</title>
        <authorList>
            <person name="Lun K.-Y."/>
        </authorList>
    </citation>
    <scope>NUCLEOTIDE SEQUENCE [LARGE SCALE GENOMIC DNA]</scope>
    <source>
        <strain evidence="5 6">DF109</strain>
    </source>
</reference>
<dbReference type="GO" id="GO:0016787">
    <property type="term" value="F:hydrolase activity"/>
    <property type="evidence" value="ECO:0007669"/>
    <property type="project" value="UniProtKB-KW"/>
</dbReference>
<feature type="signal peptide" evidence="3">
    <location>
        <begin position="1"/>
        <end position="19"/>
    </location>
</feature>
<dbReference type="PRINTS" id="PR00793">
    <property type="entry name" value="PROAMNOPTASE"/>
</dbReference>
<dbReference type="RefSeq" id="WP_208235400.1">
    <property type="nucleotide sequence ID" value="NZ_JAGEVG010000044.1"/>
</dbReference>
<evidence type="ECO:0000256" key="3">
    <source>
        <dbReference type="SAM" id="SignalP"/>
    </source>
</evidence>
<dbReference type="InterPro" id="IPR000073">
    <property type="entry name" value="AB_hydrolase_1"/>
</dbReference>
<sequence length="309" mass="35029">MKKALAVFVFIVSTIVVNSQTIYSKAFGNPNDKPLIFLHGGPGYNSVGFESTTAQKLSESGFYVISYDRRGEGRSPDKDAKFTFNETFDDLNLIYQKFNLTSATLLGHSFGGIIANLYAEKYPNKTKSIILVSAPLSMPETFSTILNSSKSIYISKNDSVNLNYINMLEKMDKNSIEYSSYCFSHAMQNGFYYAKKPTIEALNIYKKFKTDSLLIKYSSKMTYEAPRGFWQNEKYTTLDLKDNLKQIVKNGTPVFGLYGKDDGLFSKSQVKNIESLIGENNLVYLNNCSHNLFIDQQTQFINALKKWTE</sequence>
<feature type="domain" description="AB hydrolase-1" evidence="4">
    <location>
        <begin position="33"/>
        <end position="295"/>
    </location>
</feature>
<evidence type="ECO:0000259" key="4">
    <source>
        <dbReference type="Pfam" id="PF00561"/>
    </source>
</evidence>
<keyword evidence="6" id="KW-1185">Reference proteome</keyword>
<dbReference type="Proteomes" id="UP000681315">
    <property type="component" value="Unassembled WGS sequence"/>
</dbReference>
<keyword evidence="3" id="KW-0732">Signal</keyword>
<dbReference type="PANTHER" id="PTHR43194">
    <property type="entry name" value="HYDROLASE ALPHA/BETA FOLD FAMILY"/>
    <property type="match status" value="1"/>
</dbReference>
<dbReference type="Pfam" id="PF00561">
    <property type="entry name" value="Abhydrolase_1"/>
    <property type="match status" value="1"/>
</dbReference>
<comment type="caution">
    <text evidence="5">The sequence shown here is derived from an EMBL/GenBank/DDBJ whole genome shotgun (WGS) entry which is preliminary data.</text>
</comment>
<feature type="chain" id="PRO_5046424999" evidence="3">
    <location>
        <begin position="20"/>
        <end position="309"/>
    </location>
</feature>
<dbReference type="InterPro" id="IPR029058">
    <property type="entry name" value="AB_hydrolase_fold"/>
</dbReference>
<organism evidence="5 6">
    <name type="scientific">Gelidibacter pelagius</name>
    <dbReference type="NCBI Taxonomy" id="2819985"/>
    <lineage>
        <taxon>Bacteria</taxon>
        <taxon>Pseudomonadati</taxon>
        <taxon>Bacteroidota</taxon>
        <taxon>Flavobacteriia</taxon>
        <taxon>Flavobacteriales</taxon>
        <taxon>Flavobacteriaceae</taxon>
        <taxon>Gelidibacter</taxon>
    </lineage>
</organism>
<dbReference type="InterPro" id="IPR050228">
    <property type="entry name" value="Carboxylesterase_BioH"/>
</dbReference>
<evidence type="ECO:0000313" key="5">
    <source>
        <dbReference type="EMBL" id="MBO3100295.1"/>
    </source>
</evidence>
<dbReference type="PRINTS" id="PR00111">
    <property type="entry name" value="ABHYDROLASE"/>
</dbReference>
<dbReference type="InterPro" id="IPR002410">
    <property type="entry name" value="Peptidase_S33"/>
</dbReference>
<proteinExistence type="inferred from homology"/>
<comment type="similarity">
    <text evidence="1">Belongs to the peptidase S33 family.</text>
</comment>
<dbReference type="SUPFAM" id="SSF53474">
    <property type="entry name" value="alpha/beta-Hydrolases"/>
    <property type="match status" value="1"/>
</dbReference>
<protein>
    <submittedName>
        <fullName evidence="5">Alpha/beta fold hydrolase</fullName>
    </submittedName>
</protein>
<dbReference type="PANTHER" id="PTHR43194:SF2">
    <property type="entry name" value="PEROXISOMAL MEMBRANE PROTEIN LPX1"/>
    <property type="match status" value="1"/>
</dbReference>
<gene>
    <name evidence="5" type="ORF">J4051_18640</name>
</gene>
<evidence type="ECO:0000313" key="6">
    <source>
        <dbReference type="Proteomes" id="UP000681315"/>
    </source>
</evidence>
<accession>A0ABS3SX32</accession>
<dbReference type="EMBL" id="JAGEVG010000044">
    <property type="protein sequence ID" value="MBO3100295.1"/>
    <property type="molecule type" value="Genomic_DNA"/>
</dbReference>
<keyword evidence="2 5" id="KW-0378">Hydrolase</keyword>
<evidence type="ECO:0000256" key="1">
    <source>
        <dbReference type="ARBA" id="ARBA00010088"/>
    </source>
</evidence>
<name>A0ABS3SX32_9FLAO</name>